<keyword evidence="4" id="KW-1185">Reference proteome</keyword>
<dbReference type="SUPFAM" id="SSF57302">
    <property type="entry name" value="Snake toxin-like"/>
    <property type="match status" value="1"/>
</dbReference>
<dbReference type="RefSeq" id="XP_038052519.1">
    <property type="nucleotide sequence ID" value="XM_038196591.1"/>
</dbReference>
<dbReference type="EnsemblMetazoa" id="XM_038196591.1">
    <property type="protein sequence ID" value="XP_038052519.1"/>
    <property type="gene ID" value="LOC119725245"/>
</dbReference>
<dbReference type="GeneID" id="119725245"/>
<feature type="chain" id="PRO_5038077128" evidence="2">
    <location>
        <begin position="20"/>
        <end position="125"/>
    </location>
</feature>
<dbReference type="OMA" id="DATEETC"/>
<evidence type="ECO:0000313" key="4">
    <source>
        <dbReference type="Proteomes" id="UP000887568"/>
    </source>
</evidence>
<dbReference type="InterPro" id="IPR050975">
    <property type="entry name" value="Sleep_regulator"/>
</dbReference>
<dbReference type="InterPro" id="IPR045860">
    <property type="entry name" value="Snake_toxin-like_sf"/>
</dbReference>
<dbReference type="PANTHER" id="PTHR33562">
    <property type="entry name" value="ATILLA, ISOFORM B-RELATED-RELATED"/>
    <property type="match status" value="1"/>
</dbReference>
<evidence type="ECO:0000256" key="2">
    <source>
        <dbReference type="SAM" id="SignalP"/>
    </source>
</evidence>
<dbReference type="OrthoDB" id="75169at2759"/>
<proteinExistence type="predicted"/>
<organism evidence="3 4">
    <name type="scientific">Patiria miniata</name>
    <name type="common">Bat star</name>
    <name type="synonym">Asterina miniata</name>
    <dbReference type="NCBI Taxonomy" id="46514"/>
    <lineage>
        <taxon>Eukaryota</taxon>
        <taxon>Metazoa</taxon>
        <taxon>Echinodermata</taxon>
        <taxon>Eleutherozoa</taxon>
        <taxon>Asterozoa</taxon>
        <taxon>Asteroidea</taxon>
        <taxon>Valvatacea</taxon>
        <taxon>Valvatida</taxon>
        <taxon>Asterinidae</taxon>
        <taxon>Patiria</taxon>
    </lineage>
</organism>
<evidence type="ECO:0000256" key="1">
    <source>
        <dbReference type="ARBA" id="ARBA00022729"/>
    </source>
</evidence>
<protein>
    <submittedName>
        <fullName evidence="3">Uncharacterized protein</fullName>
    </submittedName>
</protein>
<dbReference type="AlphaFoldDB" id="A0A913ZME4"/>
<accession>A0A913ZME4</accession>
<name>A0A913ZME4_PATMI</name>
<sequence>MKWIFALIFVSVCVGTGSALKCYNCATGVCNDPFSATDATEETCTAGVDDACLKSKLADVVTLRGCASSSVCSSAGGTDSCKSAEALGIRADNCCCTTELCNSATKGGVSAVVLVMAGLLANAAF</sequence>
<dbReference type="Proteomes" id="UP000887568">
    <property type="component" value="Unplaced"/>
</dbReference>
<reference evidence="3" key="1">
    <citation type="submission" date="2022-11" db="UniProtKB">
        <authorList>
            <consortium name="EnsemblMetazoa"/>
        </authorList>
    </citation>
    <scope>IDENTIFICATION</scope>
</reference>
<evidence type="ECO:0000313" key="3">
    <source>
        <dbReference type="EnsemblMetazoa" id="XP_038052519.1"/>
    </source>
</evidence>
<keyword evidence="1 2" id="KW-0732">Signal</keyword>
<feature type="signal peptide" evidence="2">
    <location>
        <begin position="1"/>
        <end position="19"/>
    </location>
</feature>